<dbReference type="PANTHER" id="PTHR30307:SF0">
    <property type="entry name" value="S-ADENOSYLMETHIONINE:TRNA RIBOSYLTRANSFERASE-ISOMERASE"/>
    <property type="match status" value="1"/>
</dbReference>
<evidence type="ECO:0000256" key="10">
    <source>
        <dbReference type="ARBA" id="ARBA00066503"/>
    </source>
</evidence>
<dbReference type="GO" id="GO:0051075">
    <property type="term" value="F:S-adenosylmethionine:tRNA ribosyltransferase-isomerase activity"/>
    <property type="evidence" value="ECO:0007669"/>
    <property type="project" value="UniProtKB-EC"/>
</dbReference>
<dbReference type="EMBL" id="JADEXP010000045">
    <property type="protein sequence ID" value="MBE9066501.1"/>
    <property type="molecule type" value="Genomic_DNA"/>
</dbReference>
<name>A0A928X2D0_LEPEC</name>
<dbReference type="Gene3D" id="2.40.10.240">
    <property type="entry name" value="QueA-like"/>
    <property type="match status" value="1"/>
</dbReference>
<dbReference type="EC" id="2.4.99.17" evidence="10 13"/>
<dbReference type="NCBIfam" id="NF001140">
    <property type="entry name" value="PRK00147.1"/>
    <property type="match status" value="1"/>
</dbReference>
<keyword evidence="15" id="KW-1185">Reference proteome</keyword>
<evidence type="ECO:0000313" key="14">
    <source>
        <dbReference type="EMBL" id="MBE9066501.1"/>
    </source>
</evidence>
<dbReference type="AlphaFoldDB" id="A0A928X2D0"/>
<evidence type="ECO:0000256" key="6">
    <source>
        <dbReference type="ARBA" id="ARBA00022691"/>
    </source>
</evidence>
<evidence type="ECO:0000256" key="11">
    <source>
        <dbReference type="ARBA" id="ARBA00069325"/>
    </source>
</evidence>
<evidence type="ECO:0000256" key="13">
    <source>
        <dbReference type="HAMAP-Rule" id="MF_00113"/>
    </source>
</evidence>
<dbReference type="InterPro" id="IPR003699">
    <property type="entry name" value="QueA"/>
</dbReference>
<dbReference type="PANTHER" id="PTHR30307">
    <property type="entry name" value="S-ADENOSYLMETHIONINE:TRNA RIBOSYLTRANSFERASE-ISOMERASE"/>
    <property type="match status" value="1"/>
</dbReference>
<organism evidence="14 15">
    <name type="scientific">Leptolyngbya cf. ectocarpi LEGE 11479</name>
    <dbReference type="NCBI Taxonomy" id="1828722"/>
    <lineage>
        <taxon>Bacteria</taxon>
        <taxon>Bacillati</taxon>
        <taxon>Cyanobacteriota</taxon>
        <taxon>Cyanophyceae</taxon>
        <taxon>Leptolyngbyales</taxon>
        <taxon>Leptolyngbyaceae</taxon>
        <taxon>Leptolyngbya group</taxon>
        <taxon>Leptolyngbya</taxon>
    </lineage>
</organism>
<proteinExistence type="inferred from homology"/>
<comment type="catalytic activity">
    <reaction evidence="8 13">
        <text>7-aminomethyl-7-carbaguanosine(34) in tRNA + S-adenosyl-L-methionine = epoxyqueuosine(34) in tRNA + adenine + L-methionine + 2 H(+)</text>
        <dbReference type="Rhea" id="RHEA:32155"/>
        <dbReference type="Rhea" id="RHEA-COMP:10342"/>
        <dbReference type="Rhea" id="RHEA-COMP:18582"/>
        <dbReference type="ChEBI" id="CHEBI:15378"/>
        <dbReference type="ChEBI" id="CHEBI:16708"/>
        <dbReference type="ChEBI" id="CHEBI:57844"/>
        <dbReference type="ChEBI" id="CHEBI:59789"/>
        <dbReference type="ChEBI" id="CHEBI:82833"/>
        <dbReference type="ChEBI" id="CHEBI:194443"/>
        <dbReference type="EC" id="2.4.99.17"/>
    </reaction>
</comment>
<comment type="similarity">
    <text evidence="9 13">Belongs to the QueA family.</text>
</comment>
<keyword evidence="6 13" id="KW-0949">S-adenosyl-L-methionine</keyword>
<dbReference type="RefSeq" id="WP_193992296.1">
    <property type="nucleotide sequence ID" value="NZ_JADEXP010000045.1"/>
</dbReference>
<evidence type="ECO:0000256" key="12">
    <source>
        <dbReference type="ARBA" id="ARBA00076160"/>
    </source>
</evidence>
<keyword evidence="5 13" id="KW-0808">Transferase</keyword>
<evidence type="ECO:0000256" key="3">
    <source>
        <dbReference type="ARBA" id="ARBA00011245"/>
    </source>
</evidence>
<dbReference type="InterPro" id="IPR042118">
    <property type="entry name" value="QueA_dom1"/>
</dbReference>
<comment type="subcellular location">
    <subcellularLocation>
        <location evidence="1 13">Cytoplasm</location>
    </subcellularLocation>
</comment>
<gene>
    <name evidence="13 14" type="primary">queA</name>
    <name evidence="14" type="ORF">IQ260_07530</name>
</gene>
<comment type="function">
    <text evidence="13">Transfers and isomerizes the ribose moiety from AdoMet to the 7-aminomethyl group of 7-deazaguanine (preQ1-tRNA) to give epoxyqueuosine (oQ-tRNA).</text>
</comment>
<comment type="subunit">
    <text evidence="3 13">Monomer.</text>
</comment>
<evidence type="ECO:0000256" key="4">
    <source>
        <dbReference type="ARBA" id="ARBA00022490"/>
    </source>
</evidence>
<comment type="caution">
    <text evidence="14">The sequence shown here is derived from an EMBL/GenBank/DDBJ whole genome shotgun (WGS) entry which is preliminary data.</text>
</comment>
<protein>
    <recommendedName>
        <fullName evidence="11 13">S-adenosylmethionine:tRNA ribosyltransferase-isomerase</fullName>
        <ecNumber evidence="10 13">2.4.99.17</ecNumber>
    </recommendedName>
    <alternativeName>
        <fullName evidence="12 13">Queuosine biosynthesis protein QueA</fullName>
    </alternativeName>
</protein>
<dbReference type="Pfam" id="PF02547">
    <property type="entry name" value="Queuosine_synth"/>
    <property type="match status" value="1"/>
</dbReference>
<keyword evidence="4 13" id="KW-0963">Cytoplasm</keyword>
<evidence type="ECO:0000256" key="5">
    <source>
        <dbReference type="ARBA" id="ARBA00022679"/>
    </source>
</evidence>
<dbReference type="NCBIfam" id="TIGR00113">
    <property type="entry name" value="queA"/>
    <property type="match status" value="1"/>
</dbReference>
<dbReference type="GO" id="GO:0005737">
    <property type="term" value="C:cytoplasm"/>
    <property type="evidence" value="ECO:0007669"/>
    <property type="project" value="UniProtKB-SubCell"/>
</dbReference>
<dbReference type="FunFam" id="2.40.10.240:FF:000002">
    <property type="entry name" value="S-adenosylmethionine:tRNA ribosyltransferase-isomerase"/>
    <property type="match status" value="1"/>
</dbReference>
<dbReference type="InterPro" id="IPR042119">
    <property type="entry name" value="QueA_dom2"/>
</dbReference>
<comment type="pathway">
    <text evidence="2 13">tRNA modification; tRNA-queuosine biosynthesis.</text>
</comment>
<keyword evidence="14" id="KW-0328">Glycosyltransferase</keyword>
<dbReference type="Gene3D" id="3.40.1780.10">
    <property type="entry name" value="QueA-like"/>
    <property type="match status" value="1"/>
</dbReference>
<evidence type="ECO:0000313" key="15">
    <source>
        <dbReference type="Proteomes" id="UP000615026"/>
    </source>
</evidence>
<evidence type="ECO:0000256" key="1">
    <source>
        <dbReference type="ARBA" id="ARBA00004496"/>
    </source>
</evidence>
<accession>A0A928X2D0</accession>
<evidence type="ECO:0000256" key="9">
    <source>
        <dbReference type="ARBA" id="ARBA00061210"/>
    </source>
</evidence>
<sequence length="381" mass="42110">MSLSNSFPTYSGNPFEQQQANNDYSLAAYQYNLPTGLIAQEPATPRDNSRLMVVSSKTEHQHVHFKDLSSFLCPGDLLILNNTRVIPARIYGHKPSGAKVEVLLLEPRPPHQWLALVKPGRRLQPGSMIHFGPDLDNPLLKAHVEACDRNTNGRLLTFTSTTETPVDTLLETLGEVPLPPYITQSQADPEQYQTIYAQHPGAVAAPTAGLHFTPEVFQSLDQKGIQRAEVTLHVGLGTFRPVEAEAITDHQMHAEWVDLPQATVDLIQKTKAQGNRVFAVGTTSVRTLEGVATQEGGLKAYRGPVNLFIYPGYDWKVVDGLITNFHLPGSSLLMLVSALVGRQRLMDLYQEAISQAYRFYSFGDAMVILPDACHHIRGTQP</sequence>
<evidence type="ECO:0000256" key="2">
    <source>
        <dbReference type="ARBA" id="ARBA00004691"/>
    </source>
</evidence>
<dbReference type="GO" id="GO:0008616">
    <property type="term" value="P:tRNA queuosine(34) biosynthetic process"/>
    <property type="evidence" value="ECO:0007669"/>
    <property type="project" value="UniProtKB-UniRule"/>
</dbReference>
<dbReference type="InterPro" id="IPR036100">
    <property type="entry name" value="QueA_sf"/>
</dbReference>
<dbReference type="FunFam" id="3.40.1780.10:FF:000001">
    <property type="entry name" value="S-adenosylmethionine:tRNA ribosyltransferase-isomerase"/>
    <property type="match status" value="1"/>
</dbReference>
<dbReference type="Proteomes" id="UP000615026">
    <property type="component" value="Unassembled WGS sequence"/>
</dbReference>
<keyword evidence="7 13" id="KW-0671">Queuosine biosynthesis</keyword>
<dbReference type="SUPFAM" id="SSF111337">
    <property type="entry name" value="QueA-like"/>
    <property type="match status" value="1"/>
</dbReference>
<evidence type="ECO:0000256" key="8">
    <source>
        <dbReference type="ARBA" id="ARBA00052751"/>
    </source>
</evidence>
<dbReference type="HAMAP" id="MF_00113">
    <property type="entry name" value="QueA"/>
    <property type="match status" value="1"/>
</dbReference>
<evidence type="ECO:0000256" key="7">
    <source>
        <dbReference type="ARBA" id="ARBA00022785"/>
    </source>
</evidence>
<reference evidence="14" key="1">
    <citation type="submission" date="2020-10" db="EMBL/GenBank/DDBJ databases">
        <authorList>
            <person name="Castelo-Branco R."/>
            <person name="Eusebio N."/>
            <person name="Adriana R."/>
            <person name="Vieira A."/>
            <person name="Brugerolle De Fraissinette N."/>
            <person name="Rezende De Castro R."/>
            <person name="Schneider M.P."/>
            <person name="Vasconcelos V."/>
            <person name="Leao P.N."/>
        </authorList>
    </citation>
    <scope>NUCLEOTIDE SEQUENCE</scope>
    <source>
        <strain evidence="14">LEGE 11479</strain>
    </source>
</reference>